<name>A0A1H3RWM8_9ACTN</name>
<dbReference type="InterPro" id="IPR006015">
    <property type="entry name" value="Universal_stress_UspA"/>
</dbReference>
<dbReference type="AlphaFoldDB" id="A0A1H3RWM8"/>
<dbReference type="PANTHER" id="PTHR46268:SF6">
    <property type="entry name" value="UNIVERSAL STRESS PROTEIN UP12"/>
    <property type="match status" value="1"/>
</dbReference>
<dbReference type="RefSeq" id="WP_091560239.1">
    <property type="nucleotide sequence ID" value="NZ_FNPH01000009.1"/>
</dbReference>
<dbReference type="PRINTS" id="PR01438">
    <property type="entry name" value="UNVRSLSTRESS"/>
</dbReference>
<dbReference type="OrthoDB" id="3404132at2"/>
<dbReference type="EMBL" id="FNPH01000009">
    <property type="protein sequence ID" value="SDZ29661.1"/>
    <property type="molecule type" value="Genomic_DNA"/>
</dbReference>
<gene>
    <name evidence="3" type="ORF">SAMN05444365_109115</name>
</gene>
<keyword evidence="4" id="KW-1185">Reference proteome</keyword>
<feature type="domain" description="UspA" evidence="2">
    <location>
        <begin position="8"/>
        <end position="145"/>
    </location>
</feature>
<dbReference type="PANTHER" id="PTHR46268">
    <property type="entry name" value="STRESS RESPONSE PROTEIN NHAX"/>
    <property type="match status" value="1"/>
</dbReference>
<comment type="similarity">
    <text evidence="1">Belongs to the universal stress protein A family.</text>
</comment>
<feature type="domain" description="UspA" evidence="2">
    <location>
        <begin position="154"/>
        <end position="294"/>
    </location>
</feature>
<reference evidence="4" key="1">
    <citation type="submission" date="2016-10" db="EMBL/GenBank/DDBJ databases">
        <authorList>
            <person name="Varghese N."/>
            <person name="Submissions S."/>
        </authorList>
    </citation>
    <scope>NUCLEOTIDE SEQUENCE [LARGE SCALE GENOMIC DNA]</scope>
    <source>
        <strain evidence="4">DSM 45245</strain>
    </source>
</reference>
<evidence type="ECO:0000313" key="3">
    <source>
        <dbReference type="EMBL" id="SDZ29661.1"/>
    </source>
</evidence>
<proteinExistence type="inferred from homology"/>
<accession>A0A1H3RWM8</accession>
<protein>
    <submittedName>
        <fullName evidence="3">Nucleotide-binding universal stress protein, UspA family</fullName>
    </submittedName>
</protein>
<dbReference type="SUPFAM" id="SSF52402">
    <property type="entry name" value="Adenine nucleotide alpha hydrolases-like"/>
    <property type="match status" value="2"/>
</dbReference>
<dbReference type="InterPro" id="IPR014729">
    <property type="entry name" value="Rossmann-like_a/b/a_fold"/>
</dbReference>
<sequence>MGAARGTVVGVDGSGESLDAVRWAARRARAVGDPLRLVYGYSPPMPVPTMPVLAVTPDVVPEEYIRAADDLLATAADAARGAADGVEVSTEAVLGGPARVLVEASGRAALVVIGSRGRGGFAGLLLGSVGVQVSGHARCPTAVVRGEEHPGGVVVVGVDGSEPSHAALRFGFAEAAWRRVPVLAVHAWQRPTPLSLPEATAAGFSEDFDPASVERRARATATDALAPLRAQFPEVEVREQVIEASPPGRLVEASRDAALVVVGSRGRGGFAGLLLGSTSQGVLQHAECPVVVTRTAD</sequence>
<evidence type="ECO:0000256" key="1">
    <source>
        <dbReference type="ARBA" id="ARBA00008791"/>
    </source>
</evidence>
<dbReference type="Pfam" id="PF00582">
    <property type="entry name" value="Usp"/>
    <property type="match status" value="2"/>
</dbReference>
<evidence type="ECO:0000313" key="4">
    <source>
        <dbReference type="Proteomes" id="UP000242415"/>
    </source>
</evidence>
<dbReference type="InterPro" id="IPR006016">
    <property type="entry name" value="UspA"/>
</dbReference>
<dbReference type="Gene3D" id="3.40.50.620">
    <property type="entry name" value="HUPs"/>
    <property type="match status" value="2"/>
</dbReference>
<dbReference type="STRING" id="405436.SAMN05444365_109115"/>
<evidence type="ECO:0000259" key="2">
    <source>
        <dbReference type="Pfam" id="PF00582"/>
    </source>
</evidence>
<organism evidence="3 4">
    <name type="scientific">Micromonospora pattaloongensis</name>
    <dbReference type="NCBI Taxonomy" id="405436"/>
    <lineage>
        <taxon>Bacteria</taxon>
        <taxon>Bacillati</taxon>
        <taxon>Actinomycetota</taxon>
        <taxon>Actinomycetes</taxon>
        <taxon>Micromonosporales</taxon>
        <taxon>Micromonosporaceae</taxon>
        <taxon>Micromonospora</taxon>
    </lineage>
</organism>
<dbReference type="Proteomes" id="UP000242415">
    <property type="component" value="Unassembled WGS sequence"/>
</dbReference>